<evidence type="ECO:0000256" key="6">
    <source>
        <dbReference type="ARBA" id="ARBA00022801"/>
    </source>
</evidence>
<evidence type="ECO:0000256" key="2">
    <source>
        <dbReference type="ARBA" id="ARBA00004123"/>
    </source>
</evidence>
<evidence type="ECO:0000256" key="3">
    <source>
        <dbReference type="ARBA" id="ARBA00010800"/>
    </source>
</evidence>
<dbReference type="GeneID" id="69020415"/>
<evidence type="ECO:0000313" key="10">
    <source>
        <dbReference type="EMBL" id="KAF3803193.1"/>
    </source>
</evidence>
<comment type="catalytic activity">
    <reaction evidence="1">
        <text>Endonucleolytic cleavage of RNA, removing 5'-extranucleotides from tRNA precursor.</text>
        <dbReference type="EC" id="3.1.26.5"/>
    </reaction>
</comment>
<keyword evidence="11" id="KW-1185">Reference proteome</keyword>
<organism evidence="10 11">
    <name type="scientific">Colletotrichum gloeosporioides</name>
    <name type="common">Anthracnose fungus</name>
    <name type="synonym">Glomerella cingulata</name>
    <dbReference type="NCBI Taxonomy" id="474922"/>
    <lineage>
        <taxon>Eukaryota</taxon>
        <taxon>Fungi</taxon>
        <taxon>Dikarya</taxon>
        <taxon>Ascomycota</taxon>
        <taxon>Pezizomycotina</taxon>
        <taxon>Sordariomycetes</taxon>
        <taxon>Hypocreomycetidae</taxon>
        <taxon>Glomerellales</taxon>
        <taxon>Glomerellaceae</taxon>
        <taxon>Colletotrichum</taxon>
        <taxon>Colletotrichum gloeosporioides species complex</taxon>
    </lineage>
</organism>
<proteinExistence type="inferred from homology"/>
<dbReference type="GO" id="GO:0005730">
    <property type="term" value="C:nucleolus"/>
    <property type="evidence" value="ECO:0007669"/>
    <property type="project" value="TreeGrafter"/>
</dbReference>
<sequence>MATLRGVSMVNEADLRPVSDLPHGPHFEPLFFDVLPCTSSFDASTYRDLNFFSIDFDKQSLLKSAQRHGKMVRIKERYILVNILYPHDASKQQASNVPDFVVMHQPTTGQLTPQSLLKALRVEVATLFGDYGSGAIEGNLSIKYLSQATSTFILKIKREHYRLVWAALTFMDRVPLKHGDGKRCLFKVVRVSGTIRKAEEEAIKQARQLVLAAKDSVAAAASGTGPMFARSKAQAGDAIMVDASDVSDEEGMDEEDG</sequence>
<dbReference type="FunFam" id="3.30.70.3250:FF:000004">
    <property type="entry name" value="Ribonuclease P/MRP protein subunit POP5"/>
    <property type="match status" value="1"/>
</dbReference>
<dbReference type="EMBL" id="WVTB01000055">
    <property type="protein sequence ID" value="KAF3803193.1"/>
    <property type="molecule type" value="Genomic_DNA"/>
</dbReference>
<comment type="similarity">
    <text evidence="3">Belongs to the eukaryotic/archaeal RNase P protein component 2 family.</text>
</comment>
<dbReference type="InterPro" id="IPR038085">
    <property type="entry name" value="Rnp2-like_sf"/>
</dbReference>
<dbReference type="InterPro" id="IPR002759">
    <property type="entry name" value="Pop5/Rpp14/Rnp2-like"/>
</dbReference>
<evidence type="ECO:0000256" key="1">
    <source>
        <dbReference type="ARBA" id="ARBA00000928"/>
    </source>
</evidence>
<dbReference type="PANTHER" id="PTHR15441:SF2">
    <property type="entry name" value="RIBONUCLEASE P_MRP PROTEIN SUBUNIT POP5"/>
    <property type="match status" value="1"/>
</dbReference>
<dbReference type="Pfam" id="PF01900">
    <property type="entry name" value="RNase_P_Rpp14"/>
    <property type="match status" value="1"/>
</dbReference>
<dbReference type="GO" id="GO:0000460">
    <property type="term" value="P:maturation of 5.8S rRNA"/>
    <property type="evidence" value="ECO:0007669"/>
    <property type="project" value="UniProtKB-ARBA"/>
</dbReference>
<comment type="subcellular location">
    <subcellularLocation>
        <location evidence="2">Nucleus</location>
    </subcellularLocation>
</comment>
<evidence type="ECO:0000256" key="8">
    <source>
        <dbReference type="ARBA" id="ARBA00044198"/>
    </source>
</evidence>
<gene>
    <name evidence="10" type="ORF">GCG54_00013299</name>
</gene>
<evidence type="ECO:0000256" key="5">
    <source>
        <dbReference type="ARBA" id="ARBA00022694"/>
    </source>
</evidence>
<reference evidence="10" key="1">
    <citation type="journal article" date="2020" name="Phytopathology">
        <title>Genome sequence and comparative analysis of Colletotrichum gloeosporioides isolated from Liriodendron leaves.</title>
        <authorList>
            <person name="Fu F.F."/>
            <person name="Hao Z."/>
            <person name="Wang P."/>
            <person name="Lu Y."/>
            <person name="Xue L.J."/>
            <person name="Wei G."/>
            <person name="Tian Y."/>
            <person name="Baishi H."/>
            <person name="Xu H."/>
            <person name="Shi J."/>
            <person name="Cheng T."/>
            <person name="Wang G."/>
            <person name="Yi Y."/>
            <person name="Chen J."/>
        </authorList>
    </citation>
    <scope>NUCLEOTIDE SEQUENCE</scope>
    <source>
        <strain evidence="10">Lc1</strain>
    </source>
</reference>
<dbReference type="GO" id="GO:0030681">
    <property type="term" value="C:multimeric ribonuclease P complex"/>
    <property type="evidence" value="ECO:0007669"/>
    <property type="project" value="TreeGrafter"/>
</dbReference>
<accession>A0A8H4FI71</accession>
<keyword evidence="5" id="KW-0819">tRNA processing</keyword>
<dbReference type="GO" id="GO:0033204">
    <property type="term" value="F:ribonuclease P RNA binding"/>
    <property type="evidence" value="ECO:0007669"/>
    <property type="project" value="TreeGrafter"/>
</dbReference>
<comment type="function">
    <text evidence="9">Component of ribonuclease P, a protein complex that generates mature tRNA molecules by cleaving their 5'-ends. Also a component of RNase MRP, which cleaves pre-rRNA sequences.</text>
</comment>
<dbReference type="PANTHER" id="PTHR15441">
    <property type="entry name" value="RIBONUCLEASE P PROTEIN SUBUNIT P14"/>
    <property type="match status" value="1"/>
</dbReference>
<dbReference type="GO" id="GO:0004526">
    <property type="term" value="F:ribonuclease P activity"/>
    <property type="evidence" value="ECO:0007669"/>
    <property type="project" value="UniProtKB-EC"/>
</dbReference>
<keyword evidence="7" id="KW-0539">Nucleus</keyword>
<evidence type="ECO:0000256" key="9">
    <source>
        <dbReference type="ARBA" id="ARBA00055200"/>
    </source>
</evidence>
<name>A0A8H4FI71_COLGL</name>
<dbReference type="Proteomes" id="UP000613401">
    <property type="component" value="Unassembled WGS sequence"/>
</dbReference>
<dbReference type="AlphaFoldDB" id="A0A8H4FI71"/>
<dbReference type="GO" id="GO:0001682">
    <property type="term" value="P:tRNA 5'-leader removal"/>
    <property type="evidence" value="ECO:0007669"/>
    <property type="project" value="InterPro"/>
</dbReference>
<dbReference type="RefSeq" id="XP_045262352.1">
    <property type="nucleotide sequence ID" value="XM_045413156.1"/>
</dbReference>
<protein>
    <recommendedName>
        <fullName evidence="8">Ribonuclease P/MRP protein subunit POP5</fullName>
        <ecNumber evidence="4">3.1.26.5</ecNumber>
    </recommendedName>
</protein>
<reference evidence="10" key="2">
    <citation type="submission" date="2020-03" db="EMBL/GenBank/DDBJ databases">
        <authorList>
            <person name="Fu F.-F."/>
            <person name="Chen J."/>
        </authorList>
    </citation>
    <scope>NUCLEOTIDE SEQUENCE</scope>
    <source>
        <strain evidence="10">Lc1</strain>
    </source>
</reference>
<comment type="caution">
    <text evidence="10">The sequence shown here is derived from an EMBL/GenBank/DDBJ whole genome shotgun (WGS) entry which is preliminary data.</text>
</comment>
<dbReference type="EC" id="3.1.26.5" evidence="4"/>
<evidence type="ECO:0000313" key="11">
    <source>
        <dbReference type="Proteomes" id="UP000613401"/>
    </source>
</evidence>
<dbReference type="GO" id="GO:0000172">
    <property type="term" value="C:ribonuclease MRP complex"/>
    <property type="evidence" value="ECO:0007669"/>
    <property type="project" value="UniProtKB-ARBA"/>
</dbReference>
<keyword evidence="6" id="KW-0378">Hydrolase</keyword>
<evidence type="ECO:0000256" key="4">
    <source>
        <dbReference type="ARBA" id="ARBA00012179"/>
    </source>
</evidence>
<evidence type="ECO:0000256" key="7">
    <source>
        <dbReference type="ARBA" id="ARBA00023242"/>
    </source>
</evidence>
<dbReference type="Gene3D" id="3.30.70.3250">
    <property type="entry name" value="Ribonuclease P, Pop5 subunit"/>
    <property type="match status" value="1"/>
</dbReference>
<dbReference type="SUPFAM" id="SSF160350">
    <property type="entry name" value="Rnp2-like"/>
    <property type="match status" value="1"/>
</dbReference>